<evidence type="ECO:0000313" key="2">
    <source>
        <dbReference type="EMBL" id="QTU85216.1"/>
    </source>
</evidence>
<keyword evidence="3" id="KW-1185">Reference proteome</keyword>
<protein>
    <submittedName>
        <fullName evidence="1">RelB/DinJ family addiction module antitoxin</fullName>
    </submittedName>
    <submittedName>
        <fullName evidence="2">Type II toxin-antitoxin system RelB/DinJ family antitoxin</fullName>
    </submittedName>
</protein>
<proteinExistence type="predicted"/>
<dbReference type="RefSeq" id="WP_166339285.1">
    <property type="nucleotide sequence ID" value="NZ_CP072829.1"/>
</dbReference>
<sequence>MVTARMSSGKKEAGNRVLESLGTNASQAINGFYDYVIEHKQLPYQERPKRRAFTSKEIEEAKAFVDDIGKRRTEGRFARMTIKEARRERTGVQADANAGDA</sequence>
<dbReference type="AlphaFoldDB" id="A0A9E6MT88"/>
<dbReference type="EMBL" id="WPCR01000005">
    <property type="protein sequence ID" value="NHM13974.1"/>
    <property type="molecule type" value="Genomic_DNA"/>
</dbReference>
<evidence type="ECO:0000313" key="4">
    <source>
        <dbReference type="Proteomes" id="UP000671910"/>
    </source>
</evidence>
<dbReference type="InterPro" id="IPR013321">
    <property type="entry name" value="Arc_rbn_hlx_hlx"/>
</dbReference>
<evidence type="ECO:0000313" key="1">
    <source>
        <dbReference type="EMBL" id="NHM13974.1"/>
    </source>
</evidence>
<dbReference type="Proteomes" id="UP000636394">
    <property type="component" value="Unassembled WGS sequence"/>
</dbReference>
<reference evidence="1 3" key="1">
    <citation type="submission" date="2019-11" db="EMBL/GenBank/DDBJ databases">
        <title>Eggerthellaceae novel genus isolated from the rectal contents of marmort.</title>
        <authorList>
            <person name="Zhang G."/>
        </authorList>
    </citation>
    <scope>NUCLEOTIDE SEQUENCE [LARGE SCALE GENOMIC DNA]</scope>
    <source>
        <strain evidence="3">zg-886</strain>
        <strain evidence="1">Zg-886</strain>
    </source>
</reference>
<name>A0A9E6MT88_9ACTN</name>
<dbReference type="GO" id="GO:0006355">
    <property type="term" value="P:regulation of DNA-templated transcription"/>
    <property type="evidence" value="ECO:0007669"/>
    <property type="project" value="InterPro"/>
</dbReference>
<dbReference type="Proteomes" id="UP000671910">
    <property type="component" value="Chromosome"/>
</dbReference>
<dbReference type="KEGG" id="ebz:J7S26_05575"/>
<gene>
    <name evidence="1" type="ORF">GMI68_04200</name>
    <name evidence="2" type="ORF">J7S26_05575</name>
</gene>
<evidence type="ECO:0000313" key="3">
    <source>
        <dbReference type="Proteomes" id="UP000636394"/>
    </source>
</evidence>
<dbReference type="InterPro" id="IPR007337">
    <property type="entry name" value="RelB/DinJ"/>
</dbReference>
<organism evidence="2 4">
    <name type="scientific">Xiamenia xianingshaonis</name>
    <dbReference type="NCBI Taxonomy" id="2682776"/>
    <lineage>
        <taxon>Bacteria</taxon>
        <taxon>Bacillati</taxon>
        <taxon>Actinomycetota</taxon>
        <taxon>Coriobacteriia</taxon>
        <taxon>Eggerthellales</taxon>
        <taxon>Eggerthellaceae</taxon>
        <taxon>Xiamenia</taxon>
    </lineage>
</organism>
<dbReference type="Pfam" id="PF04221">
    <property type="entry name" value="RelB"/>
    <property type="match status" value="1"/>
</dbReference>
<reference evidence="2" key="2">
    <citation type="submission" date="2021-04" db="EMBL/GenBank/DDBJ databases">
        <title>Novel species in family Eggerthellaceae.</title>
        <authorList>
            <person name="Zhang G."/>
        </authorList>
    </citation>
    <scope>NUCLEOTIDE SEQUENCE</scope>
    <source>
        <strain evidence="2">Zg-886</strain>
    </source>
</reference>
<dbReference type="EMBL" id="CP072829">
    <property type="protein sequence ID" value="QTU85216.1"/>
    <property type="molecule type" value="Genomic_DNA"/>
</dbReference>
<dbReference type="Gene3D" id="1.10.1220.10">
    <property type="entry name" value="Met repressor-like"/>
    <property type="match status" value="1"/>
</dbReference>
<accession>A0A9E6MT88</accession>